<evidence type="ECO:0000313" key="1">
    <source>
        <dbReference type="EMBL" id="ODS32955.1"/>
    </source>
</evidence>
<organism evidence="1 2">
    <name type="scientific">Candidatus Scalindua rubra</name>
    <dbReference type="NCBI Taxonomy" id="1872076"/>
    <lineage>
        <taxon>Bacteria</taxon>
        <taxon>Pseudomonadati</taxon>
        <taxon>Planctomycetota</taxon>
        <taxon>Candidatus Brocadiia</taxon>
        <taxon>Candidatus Brocadiales</taxon>
        <taxon>Candidatus Scalinduaceae</taxon>
        <taxon>Candidatus Scalindua</taxon>
    </lineage>
</organism>
<evidence type="ECO:0008006" key="3">
    <source>
        <dbReference type="Google" id="ProtNLM"/>
    </source>
</evidence>
<dbReference type="AlphaFoldDB" id="A0A1E3XBF2"/>
<proteinExistence type="predicted"/>
<name>A0A1E3XBF2_9BACT</name>
<sequence>MKKKYQHEQVINAMAKNDGFATLGYLYKNVDVSDWKTKTPFKSINRIVQDNRFFFRIKPGLWALKSHKQKNSSEI</sequence>
<evidence type="ECO:0000313" key="2">
    <source>
        <dbReference type="Proteomes" id="UP000094056"/>
    </source>
</evidence>
<gene>
    <name evidence="1" type="ORF">SCARUB_01894</name>
</gene>
<reference evidence="1 2" key="1">
    <citation type="submission" date="2016-07" db="EMBL/GenBank/DDBJ databases">
        <title>Draft genome of Scalindua rubra, obtained from a brine-seawater interface in the Red Sea, sheds light on salt adaptation in anammox bacteria.</title>
        <authorList>
            <person name="Speth D.R."/>
            <person name="Lagkouvardos I."/>
            <person name="Wang Y."/>
            <person name="Qian P.-Y."/>
            <person name="Dutilh B.E."/>
            <person name="Jetten M.S."/>
        </authorList>
    </citation>
    <scope>NUCLEOTIDE SEQUENCE [LARGE SCALE GENOMIC DNA]</scope>
    <source>
        <strain evidence="1">BSI-1</strain>
    </source>
</reference>
<dbReference type="EMBL" id="MAYW01000042">
    <property type="protein sequence ID" value="ODS32955.1"/>
    <property type="molecule type" value="Genomic_DNA"/>
</dbReference>
<comment type="caution">
    <text evidence="1">The sequence shown here is derived from an EMBL/GenBank/DDBJ whole genome shotgun (WGS) entry which is preliminary data.</text>
</comment>
<accession>A0A1E3XBF2</accession>
<protein>
    <recommendedName>
        <fullName evidence="3">HTH HARE-type domain-containing protein</fullName>
    </recommendedName>
</protein>
<dbReference type="Proteomes" id="UP000094056">
    <property type="component" value="Unassembled WGS sequence"/>
</dbReference>